<dbReference type="CDD" id="cd02440">
    <property type="entry name" value="AdoMet_MTases"/>
    <property type="match status" value="1"/>
</dbReference>
<dbReference type="OrthoDB" id="9810570at2"/>
<gene>
    <name evidence="2" type="ORF">BK816_02455</name>
</gene>
<dbReference type="KEGG" id="avu:BK816_02455"/>
<dbReference type="SUPFAM" id="SSF53335">
    <property type="entry name" value="S-adenosyl-L-methionine-dependent methyltransferases"/>
    <property type="match status" value="1"/>
</dbReference>
<evidence type="ECO:0000313" key="3">
    <source>
        <dbReference type="Proteomes" id="UP000176288"/>
    </source>
</evidence>
<dbReference type="InterPro" id="IPR041497">
    <property type="entry name" value="Thump-like"/>
</dbReference>
<dbReference type="Proteomes" id="UP000176288">
    <property type="component" value="Chromosome"/>
</dbReference>
<accession>A0A1D9MJE4</accession>
<name>A0A1D9MJE4_9ACTO</name>
<dbReference type="Gene3D" id="3.40.50.150">
    <property type="entry name" value="Vaccinia Virus protein VP39"/>
    <property type="match status" value="1"/>
</dbReference>
<protein>
    <recommendedName>
        <fullName evidence="1">THUMP-like domain-containing protein</fullName>
    </recommendedName>
</protein>
<feature type="domain" description="THUMP-like" evidence="1">
    <location>
        <begin position="340"/>
        <end position="413"/>
    </location>
</feature>
<organism evidence="2 3">
    <name type="scientific">Boudabousia tangfeifanii</name>
    <dbReference type="NCBI Taxonomy" id="1912795"/>
    <lineage>
        <taxon>Bacteria</taxon>
        <taxon>Bacillati</taxon>
        <taxon>Actinomycetota</taxon>
        <taxon>Actinomycetes</taxon>
        <taxon>Actinomycetales</taxon>
        <taxon>Actinomycetaceae</taxon>
        <taxon>Boudabousia</taxon>
    </lineage>
</organism>
<dbReference type="STRING" id="1912795.BK816_02455"/>
<dbReference type="Pfam" id="PF18096">
    <property type="entry name" value="Thump_like"/>
    <property type="match status" value="1"/>
</dbReference>
<keyword evidence="3" id="KW-1185">Reference proteome</keyword>
<dbReference type="EMBL" id="CP017812">
    <property type="protein sequence ID" value="AOZ72300.1"/>
    <property type="molecule type" value="Genomic_DNA"/>
</dbReference>
<sequence>MSLPPPPPLSPKQEQLLELTNQLPLLLTEDELANPLVASEKLRAKNFSPNLIASALSQWSLRQRAIKKLGPIAQDWFFTNDGLEQATQTVVARHHAQRFAEAGFSQVADLGCALGTESQFLAREGLSVFAVELDPLTASWAAFNLREHSQVQVLQGLAEDFLASPPASLQAVFADPARRLGGKRLMNPEDWSPPLSTALSWAADYPAGIKVAPGIDYKFLPPTSLTEFVSVGQNVVEACIWTKDLAPIPGRVAQVFVEDQSFTFSDPLSEGANGPVRPAPCGDLGRFILEPNGALVRSGLLAALADEFDLRLLDPQIAFLTTDILPPAGIPARERLFAAAQVFEVSTSVPLHRKQVAKAVSEAEFSSLEVYARGVELPATTVRKWVKFVPSGQPGVLFAARLATQRLGILAKKVSQ</sequence>
<reference evidence="2 3" key="1">
    <citation type="submission" date="2016-10" db="EMBL/GenBank/DDBJ databases">
        <title>Actinomyces aegypiusis sp. nov., isolated from the Aegypius monachus in Qinghai Tibet Plateau China.</title>
        <authorList>
            <person name="Wang Y."/>
        </authorList>
    </citation>
    <scope>NUCLEOTIDE SEQUENCE [LARGE SCALE GENOMIC DNA]</scope>
    <source>
        <strain evidence="2 3">VUL4_3</strain>
    </source>
</reference>
<dbReference type="AlphaFoldDB" id="A0A1D9MJE4"/>
<evidence type="ECO:0000259" key="1">
    <source>
        <dbReference type="Pfam" id="PF18096"/>
    </source>
</evidence>
<dbReference type="InterPro" id="IPR029063">
    <property type="entry name" value="SAM-dependent_MTases_sf"/>
</dbReference>
<proteinExistence type="predicted"/>
<dbReference type="RefSeq" id="WP_071163766.1">
    <property type="nucleotide sequence ID" value="NZ_CP017812.1"/>
</dbReference>
<evidence type="ECO:0000313" key="2">
    <source>
        <dbReference type="EMBL" id="AOZ72300.1"/>
    </source>
</evidence>